<proteinExistence type="predicted"/>
<name>A0A9W9CYE1_9PEZI</name>
<dbReference type="InterPro" id="IPR017938">
    <property type="entry name" value="Riboflavin_synthase-like_b-brl"/>
</dbReference>
<dbReference type="InterPro" id="IPR017927">
    <property type="entry name" value="FAD-bd_FR_type"/>
</dbReference>
<dbReference type="InterPro" id="IPR012349">
    <property type="entry name" value="Split_barrel_FMN-bd"/>
</dbReference>
<dbReference type="AlphaFoldDB" id="A0A9W9CYE1"/>
<evidence type="ECO:0000313" key="2">
    <source>
        <dbReference type="EMBL" id="KAJ4393431.1"/>
    </source>
</evidence>
<dbReference type="InterPro" id="IPR039261">
    <property type="entry name" value="FNR_nucleotide-bd"/>
</dbReference>
<protein>
    <recommendedName>
        <fullName evidence="1">FAD-binding FR-type domain-containing protein</fullName>
    </recommendedName>
</protein>
<dbReference type="SUPFAM" id="SSF63380">
    <property type="entry name" value="Riboflavin synthase domain-like"/>
    <property type="match status" value="1"/>
</dbReference>
<sequence length="617" mass="66844">MALHLERTAFHSGETAIHALLHIQPHRSNPTQVGLPARFALRVAASPLVALGTLDDEGMPWTSVWGGEVGFATPLEHGVLAVESVADACHDPVASSLFGTSRDGRLNDEAYHITREELEGGGGRVMAGLSIDLATRDRVKLGGRLVAGKVDLIGEEGVARVHMAMLVEESLGNCPKYLNKKTIRSHLPSPRLISDMLPISSEALALLDAADLFFLSSTDGSTMDTNHRGGPPGFVRVISNDTQNGTQLIYPEYSGNRLYQTLGNLYVRPLVGICVPDFGTGDVLYLTGDAKILVGSDAARLLPHTKLAVKINVTAARFVRDGLPFRGDVVDFSPYNPPVRRFVGETASGAVEAAEASMTATLVNREIITPSIARFTFTLATTKGGVRMWKPGQHITLDFSEELDVGWSHMRDDDPASLNDDFVRTFTISNEPDLGVGEEVKDGTEVQITVRRNGPATGLLWKCNLRAPLEVPVLGFGGEEEHRVPEVDDGREAVFVAAGVGITPALGQAPGLLATGRKFRVLWSLKAEDLPLAVDVFRKIAGLAEKTTLFVTGKVVGEGNLEGLGSETVRRRMSQEDVLMRGEEAPRKYYLCTAPELLKLLLMWLDGQDVTYESFEY</sequence>
<comment type="caution">
    <text evidence="2">The sequence shown here is derived from an EMBL/GenBank/DDBJ whole genome shotgun (WGS) entry which is preliminary data.</text>
</comment>
<gene>
    <name evidence="2" type="ORF">N0V93_002641</name>
</gene>
<evidence type="ECO:0000313" key="3">
    <source>
        <dbReference type="Proteomes" id="UP001140453"/>
    </source>
</evidence>
<dbReference type="PANTHER" id="PTHR42815">
    <property type="entry name" value="FAD-BINDING, PUTATIVE (AFU_ORTHOLOGUE AFUA_6G07600)-RELATED"/>
    <property type="match status" value="1"/>
</dbReference>
<dbReference type="PANTHER" id="PTHR42815:SF2">
    <property type="entry name" value="FAD-BINDING, PUTATIVE (AFU_ORTHOLOGUE AFUA_6G07600)-RELATED"/>
    <property type="match status" value="1"/>
</dbReference>
<accession>A0A9W9CYE1</accession>
<dbReference type="PROSITE" id="PS51384">
    <property type="entry name" value="FAD_FR"/>
    <property type="match status" value="1"/>
</dbReference>
<evidence type="ECO:0000259" key="1">
    <source>
        <dbReference type="PROSITE" id="PS51384"/>
    </source>
</evidence>
<dbReference type="Gene3D" id="2.30.110.10">
    <property type="entry name" value="Electron Transport, Fmn-binding Protein, Chain A"/>
    <property type="match status" value="1"/>
</dbReference>
<feature type="domain" description="FAD-binding FR-type" evidence="1">
    <location>
        <begin position="355"/>
        <end position="483"/>
    </location>
</feature>
<organism evidence="2 3">
    <name type="scientific">Gnomoniopsis smithogilvyi</name>
    <dbReference type="NCBI Taxonomy" id="1191159"/>
    <lineage>
        <taxon>Eukaryota</taxon>
        <taxon>Fungi</taxon>
        <taxon>Dikarya</taxon>
        <taxon>Ascomycota</taxon>
        <taxon>Pezizomycotina</taxon>
        <taxon>Sordariomycetes</taxon>
        <taxon>Sordariomycetidae</taxon>
        <taxon>Diaporthales</taxon>
        <taxon>Gnomoniaceae</taxon>
        <taxon>Gnomoniopsis</taxon>
    </lineage>
</organism>
<dbReference type="EMBL" id="JAPEVB010000002">
    <property type="protein sequence ID" value="KAJ4393431.1"/>
    <property type="molecule type" value="Genomic_DNA"/>
</dbReference>
<reference evidence="2" key="1">
    <citation type="submission" date="2022-10" db="EMBL/GenBank/DDBJ databases">
        <title>Tapping the CABI collections for fungal endophytes: first genome assemblies for Collariella, Neodidymelliopsis, Ascochyta clinopodiicola, Didymella pomorum, Didymosphaeria variabile, Neocosmospora piperis and Neocucurbitaria cava.</title>
        <authorList>
            <person name="Hill R."/>
        </authorList>
    </citation>
    <scope>NUCLEOTIDE SEQUENCE</scope>
    <source>
        <strain evidence="2">IMI 355082</strain>
    </source>
</reference>
<keyword evidence="3" id="KW-1185">Reference proteome</keyword>
<dbReference type="OrthoDB" id="436496at2759"/>
<dbReference type="Gene3D" id="3.40.50.80">
    <property type="entry name" value="Nucleotide-binding domain of ferredoxin-NADP reductase (FNR) module"/>
    <property type="match status" value="1"/>
</dbReference>
<dbReference type="SUPFAM" id="SSF52343">
    <property type="entry name" value="Ferredoxin reductase-like, C-terminal NADP-linked domain"/>
    <property type="match status" value="1"/>
</dbReference>
<dbReference type="GO" id="GO:0016491">
    <property type="term" value="F:oxidoreductase activity"/>
    <property type="evidence" value="ECO:0007669"/>
    <property type="project" value="InterPro"/>
</dbReference>
<dbReference type="Proteomes" id="UP001140453">
    <property type="component" value="Unassembled WGS sequence"/>
</dbReference>